<organism evidence="1">
    <name type="scientific">Ophidiomyces ophidiicola</name>
    <dbReference type="NCBI Taxonomy" id="1387563"/>
    <lineage>
        <taxon>Eukaryota</taxon>
        <taxon>Fungi</taxon>
        <taxon>Dikarya</taxon>
        <taxon>Ascomycota</taxon>
        <taxon>Pezizomycotina</taxon>
        <taxon>Eurotiomycetes</taxon>
        <taxon>Eurotiomycetidae</taxon>
        <taxon>Onygenales</taxon>
        <taxon>Onygenaceae</taxon>
        <taxon>Ophidiomyces</taxon>
    </lineage>
</organism>
<protein>
    <submittedName>
        <fullName evidence="1">Medium-chain fatty acid-CoA ligase faa2</fullName>
        <ecNumber evidence="1">6.2.1.3</ecNumber>
    </submittedName>
</protein>
<comment type="caution">
    <text evidence="1">The sequence shown here is derived from an EMBL/GenBank/DDBJ whole genome shotgun (WGS) entry which is preliminary data.</text>
</comment>
<gene>
    <name evidence="1" type="primary">FAA2_1</name>
    <name evidence="1" type="ORF">LOY88_005934</name>
</gene>
<evidence type="ECO:0000313" key="1">
    <source>
        <dbReference type="EMBL" id="KAI2382521.1"/>
    </source>
</evidence>
<dbReference type="EC" id="6.2.1.3" evidence="1"/>
<accession>A0ACB8UP91</accession>
<proteinExistence type="predicted"/>
<name>A0ACB8UP91_9EURO</name>
<dbReference type="EMBL" id="JALBCA010000119">
    <property type="protein sequence ID" value="KAI2382521.1"/>
    <property type="molecule type" value="Genomic_DNA"/>
</dbReference>
<keyword evidence="1" id="KW-0436">Ligase</keyword>
<sequence>MQRSNVRSSLLLIFSLLIHISAASVLTITIPSSNLLPNPAVLPPSTHATLTTLSPQRALLKAPLSRSSSITFHDLRPSPDSKERTSYLLDIYSRDYVFAPYRVDVGADGNVIGVWETFRGNPWDNKGVEKAAGAGSGLVNFEAKVLAKREFYEEREGFSPLSLFKNPMILLAIFALGVTVGMPYLMDNMDPELREEFEKQRTAGVLPGSGSKSAPKPSFDLAGWMAGTSPGPMEAARVATSTARETTDDMSFAPPSSPPPPQVPEGWKAQYHDGYKQWYFVDLSTGVSQWDAPPVSADAPPSYEASGSSGPAAPITSTTDQKTRPESRPSELESNNPYKAHVTGGSSSNNLAVSDKKHPAIASDSKSNVDDDAKLAAELQEQENERARKQGYDSVLEANNTPANSARASDQNQNYAAISPTPSPFPPQHETTRGKSGKGGFLGKLLNKAKQSSSPRPYSAPPGPPQQQQPGYYPPPQQPYGVAPLQGGYGQPLYQQPYHAGPPPAVQSGRMGGGRGAGMGMAGAAALGLGGGMLGGALLANSLGGHHDYGNGYQDGYADGGGDYGGDYGGDFGGGDFGGGFD</sequence>
<reference evidence="1" key="1">
    <citation type="journal article" date="2022" name="bioRxiv">
        <title>Population genetic analysis of Ophidiomyces ophidiicola, the causative agent of snake fungal disease, indicates recent introductions to the USA.</title>
        <authorList>
            <person name="Ladner J.T."/>
            <person name="Palmer J.M."/>
            <person name="Ettinger C.L."/>
            <person name="Stajich J.E."/>
            <person name="Farrell T.M."/>
            <person name="Glorioso B.M."/>
            <person name="Lawson B."/>
            <person name="Price S.J."/>
            <person name="Stengle A.G."/>
            <person name="Grear D.A."/>
            <person name="Lorch J.M."/>
        </authorList>
    </citation>
    <scope>NUCLEOTIDE SEQUENCE</scope>
    <source>
        <strain evidence="1">NWHC 24266-5</strain>
    </source>
</reference>